<dbReference type="InterPro" id="IPR000073">
    <property type="entry name" value="AB_hydrolase_1"/>
</dbReference>
<evidence type="ECO:0000259" key="1">
    <source>
        <dbReference type="Pfam" id="PF12697"/>
    </source>
</evidence>
<evidence type="ECO:0000313" key="3">
    <source>
        <dbReference type="Proteomes" id="UP000467700"/>
    </source>
</evidence>
<dbReference type="SUPFAM" id="SSF53474">
    <property type="entry name" value="alpha/beta-Hydrolases"/>
    <property type="match status" value="1"/>
</dbReference>
<dbReference type="Gene3D" id="3.40.50.1820">
    <property type="entry name" value="alpha/beta hydrolase"/>
    <property type="match status" value="1"/>
</dbReference>
<evidence type="ECO:0000313" key="2">
    <source>
        <dbReference type="EMBL" id="CAA7268782.1"/>
    </source>
</evidence>
<dbReference type="Proteomes" id="UP000467700">
    <property type="component" value="Unassembled WGS sequence"/>
</dbReference>
<sequence length="530" mass="59187">MTKVYSEPSPPADSNAVVDAQRSSMSWDTLSAITIRSIPLVRRWNRNNHVNGTDTGYSALRSRIGGLRGIQKDTSGIPSKMEPNAYPRVPPFTWEPVEPRKPLPIYPPPEPLESLPALPSPHRKPIFDSPYTLSTHIFPAAHLRTTRLVPEPPSPPPNASKEERKHVIAEAYRQLTALRTSRVTEGYPRLLWNCVNRYVKNGLNESNRTGVTLLFAHANGFPKEIWEPTLGLLLASPAASVIDEVWCWESVQHGDAALLNAHLASGIFDWQDNGRDIANFLLHFLPNAATSNPLPTHLPRVSREETDLRIRNGYKNRKFVAVGHSYGGCTSALAAHLYPALFSALILLDPVIAKPFEHEPKDRPVDLAAAALNRRETWSSREEALQSFKQNPFFQIWDPAVVQVYVDCGTYLTKDASGKEIAKLKMSSMQEAVVFSEIHTEYEVFQRMVTLDERIPLRWVMPGRPGAPEIGGPGASKFRVWVRPANSSNCQIKGAGHLIPQEAPQELAEELSRYLLYLFSTPTSSRKANL</sequence>
<proteinExistence type="predicted"/>
<dbReference type="EMBL" id="CACVBS010000070">
    <property type="protein sequence ID" value="CAA7268782.1"/>
    <property type="molecule type" value="Genomic_DNA"/>
</dbReference>
<comment type="caution">
    <text evidence="2">The sequence shown here is derived from an EMBL/GenBank/DDBJ whole genome shotgun (WGS) entry which is preliminary data.</text>
</comment>
<protein>
    <recommendedName>
        <fullName evidence="1">AB hydrolase-1 domain-containing protein</fullName>
    </recommendedName>
</protein>
<organism evidence="2 3">
    <name type="scientific">Cyclocybe aegerita</name>
    <name type="common">Black poplar mushroom</name>
    <name type="synonym">Agrocybe aegerita</name>
    <dbReference type="NCBI Taxonomy" id="1973307"/>
    <lineage>
        <taxon>Eukaryota</taxon>
        <taxon>Fungi</taxon>
        <taxon>Dikarya</taxon>
        <taxon>Basidiomycota</taxon>
        <taxon>Agaricomycotina</taxon>
        <taxon>Agaricomycetes</taxon>
        <taxon>Agaricomycetidae</taxon>
        <taxon>Agaricales</taxon>
        <taxon>Agaricineae</taxon>
        <taxon>Bolbitiaceae</taxon>
        <taxon>Cyclocybe</taxon>
    </lineage>
</organism>
<keyword evidence="3" id="KW-1185">Reference proteome</keyword>
<gene>
    <name evidence="2" type="ORF">AAE3_LOCUS11015</name>
</gene>
<dbReference type="InterPro" id="IPR029058">
    <property type="entry name" value="AB_hydrolase_fold"/>
</dbReference>
<accession>A0A8S0X6G4</accession>
<reference evidence="2 3" key="1">
    <citation type="submission" date="2020-01" db="EMBL/GenBank/DDBJ databases">
        <authorList>
            <person name="Gupta K D."/>
        </authorList>
    </citation>
    <scope>NUCLEOTIDE SEQUENCE [LARGE SCALE GENOMIC DNA]</scope>
</reference>
<dbReference type="AlphaFoldDB" id="A0A8S0X6G4"/>
<feature type="domain" description="AB hydrolase-1" evidence="1">
    <location>
        <begin position="213"/>
        <end position="509"/>
    </location>
</feature>
<dbReference type="OrthoDB" id="94039at2759"/>
<name>A0A8S0X6G4_CYCAE</name>
<dbReference type="Pfam" id="PF12697">
    <property type="entry name" value="Abhydrolase_6"/>
    <property type="match status" value="1"/>
</dbReference>